<evidence type="ECO:0000313" key="3">
    <source>
        <dbReference type="Proteomes" id="UP000038040"/>
    </source>
</evidence>
<accession>A0A0N4UP88</accession>
<reference evidence="2 4" key="2">
    <citation type="submission" date="2018-11" db="EMBL/GenBank/DDBJ databases">
        <authorList>
            <consortium name="Pathogen Informatics"/>
        </authorList>
    </citation>
    <scope>NUCLEOTIDE SEQUENCE [LARGE SCALE GENOMIC DNA]</scope>
</reference>
<feature type="region of interest" description="Disordered" evidence="1">
    <location>
        <begin position="41"/>
        <end position="60"/>
    </location>
</feature>
<dbReference type="WBParaSite" id="DME_0000975801-mRNA-1">
    <property type="protein sequence ID" value="DME_0000975801-mRNA-1"/>
    <property type="gene ID" value="DME_0000975801"/>
</dbReference>
<organism evidence="3 5">
    <name type="scientific">Dracunculus medinensis</name>
    <name type="common">Guinea worm</name>
    <dbReference type="NCBI Taxonomy" id="318479"/>
    <lineage>
        <taxon>Eukaryota</taxon>
        <taxon>Metazoa</taxon>
        <taxon>Ecdysozoa</taxon>
        <taxon>Nematoda</taxon>
        <taxon>Chromadorea</taxon>
        <taxon>Rhabditida</taxon>
        <taxon>Spirurina</taxon>
        <taxon>Dracunculoidea</taxon>
        <taxon>Dracunculidae</taxon>
        <taxon>Dracunculus</taxon>
    </lineage>
</organism>
<evidence type="ECO:0000313" key="2">
    <source>
        <dbReference type="EMBL" id="VDN53401.1"/>
    </source>
</evidence>
<dbReference type="EMBL" id="UYYG01000127">
    <property type="protein sequence ID" value="VDN53401.1"/>
    <property type="molecule type" value="Genomic_DNA"/>
</dbReference>
<dbReference type="Proteomes" id="UP000274756">
    <property type="component" value="Unassembled WGS sequence"/>
</dbReference>
<sequence length="129" mass="14756">MSNKKQASLFTFFSKTPKVQKQASENSAITTSECKNNIFVNSSNKKLPNDDQQEAECPDDNFRTKKRHIIEDSNFSKIKRKSKRARAILSSDSESDIEKTEIETDIFPEKEINTFVENLSTNRDVGCLM</sequence>
<dbReference type="AlphaFoldDB" id="A0A0N4UP88"/>
<reference evidence="5" key="1">
    <citation type="submission" date="2017-02" db="UniProtKB">
        <authorList>
            <consortium name="WormBaseParasite"/>
        </authorList>
    </citation>
    <scope>IDENTIFICATION</scope>
</reference>
<keyword evidence="4" id="KW-1185">Reference proteome</keyword>
<evidence type="ECO:0000313" key="4">
    <source>
        <dbReference type="Proteomes" id="UP000274756"/>
    </source>
</evidence>
<name>A0A0N4UP88_DRAME</name>
<protein>
    <submittedName>
        <fullName evidence="5">DNA helicase</fullName>
    </submittedName>
</protein>
<dbReference type="Proteomes" id="UP000038040">
    <property type="component" value="Unplaced"/>
</dbReference>
<proteinExistence type="predicted"/>
<gene>
    <name evidence="2" type="ORF">DME_LOCUS3374</name>
</gene>
<evidence type="ECO:0000313" key="5">
    <source>
        <dbReference type="WBParaSite" id="DME_0000975801-mRNA-1"/>
    </source>
</evidence>
<evidence type="ECO:0000256" key="1">
    <source>
        <dbReference type="SAM" id="MobiDB-lite"/>
    </source>
</evidence>